<dbReference type="PANTHER" id="PTHR32328">
    <property type="entry name" value="L-SERYL-TRNA(SEC) SELENIUM TRANSFERASE"/>
    <property type="match status" value="1"/>
</dbReference>
<comment type="subcellular location">
    <subcellularLocation>
        <location evidence="8">Cytoplasm</location>
    </subcellularLocation>
</comment>
<dbReference type="RefSeq" id="WP_339967217.1">
    <property type="nucleotide sequence ID" value="NZ_JBBHJY010000005.1"/>
</dbReference>
<protein>
    <recommendedName>
        <fullName evidence="8">L-seryl-tRNA(Sec) selenium transferase</fullName>
        <ecNumber evidence="8">2.9.1.1</ecNumber>
    </recommendedName>
    <alternativeName>
        <fullName evidence="8">Selenocysteine synthase</fullName>
        <shortName evidence="8">Sec synthase</shortName>
    </alternativeName>
    <alternativeName>
        <fullName evidence="8">Selenocysteinyl-tRNA(Sec) synthase</fullName>
    </alternativeName>
</protein>
<dbReference type="Gene3D" id="3.90.1150.180">
    <property type="match status" value="1"/>
</dbReference>
<dbReference type="InterPro" id="IPR018319">
    <property type="entry name" value="SelA-like"/>
</dbReference>
<evidence type="ECO:0000256" key="7">
    <source>
        <dbReference type="ARBA" id="ARBA00044507"/>
    </source>
</evidence>
<keyword evidence="4 8" id="KW-0663">Pyridoxal phosphate</keyword>
<evidence type="ECO:0000256" key="8">
    <source>
        <dbReference type="HAMAP-Rule" id="MF_00423"/>
    </source>
</evidence>
<dbReference type="PANTHER" id="PTHR32328:SF0">
    <property type="entry name" value="L-SERYL-TRNA(SEC) SELENIUM TRANSFERASE"/>
    <property type="match status" value="1"/>
</dbReference>
<sequence length="455" mass="47904">MNLSGPRLPSLDALLRLPEMADAVALHGHGAAVLALRTVLDDCRAAAELPSPVDLAARASARLADLARPRLRRVFNLTGTVLHTNLGRAVLSDAAIAAATMAMRDPCALEFDLDSGGRGDRDSLVEGLLCEQTGAEAATVVNNNAGAVLLVLAALAARREVVVSRGELVEIGGAFRVPDVMRAANVKLVEVGTTNRTHSRDYEATIGPRTAALMKVHASNYRITGFTADVPRAEAARIAHDAGLPLIEDLGAGSLIDMTVFDLPPEPVVRDCIAAGVDVVTFSGDKLLGGPQAGLIVGRKDLITKIRKHPLKRALRVSKMTLAALEATLIAYRRPDLLPRDLPTLRHLTRPIAELEAMARRLVPLIGERLGSAWTASVAASAAQVGSGSLPDAAIPSCAVALRSVKNSGRALAALAARLRALPVPVIGRIHDNALLLDLRCLDDEAGFAAQLEHL</sequence>
<dbReference type="HAMAP" id="MF_00423">
    <property type="entry name" value="SelA"/>
    <property type="match status" value="1"/>
</dbReference>
<feature type="modified residue" description="N6-(pyridoxal phosphate)lysine" evidence="8">
    <location>
        <position position="286"/>
    </location>
</feature>
<evidence type="ECO:0000256" key="6">
    <source>
        <dbReference type="ARBA" id="ARBA00023266"/>
    </source>
</evidence>
<proteinExistence type="inferred from homology"/>
<dbReference type="InterPro" id="IPR004534">
    <property type="entry name" value="SelA_trans"/>
</dbReference>
<dbReference type="EC" id="2.9.1.1" evidence="8"/>
<dbReference type="Pfam" id="PF03841">
    <property type="entry name" value="SelA"/>
    <property type="match status" value="1"/>
</dbReference>
<keyword evidence="2 8" id="KW-0963">Cytoplasm</keyword>
<keyword evidence="3 8" id="KW-0808">Transferase</keyword>
<evidence type="ECO:0000313" key="10">
    <source>
        <dbReference type="EMBL" id="MEJ6010524.1"/>
    </source>
</evidence>
<dbReference type="InterPro" id="IPR015421">
    <property type="entry name" value="PyrdxlP-dep_Trfase_major"/>
</dbReference>
<dbReference type="EMBL" id="JBBHJY010000005">
    <property type="protein sequence ID" value="MEJ6010524.1"/>
    <property type="molecule type" value="Genomic_DNA"/>
</dbReference>
<evidence type="ECO:0000256" key="4">
    <source>
        <dbReference type="ARBA" id="ARBA00022898"/>
    </source>
</evidence>
<name>A0ABU8SAK9_9SPHN</name>
<dbReference type="InterPro" id="IPR015424">
    <property type="entry name" value="PyrdxlP-dep_Trfase"/>
</dbReference>
<accession>A0ABU8SAK9</accession>
<comment type="function">
    <text evidence="8">Converts seryl-tRNA(Sec) to selenocysteinyl-tRNA(Sec) required for selenoprotein biosynthesis.</text>
</comment>
<dbReference type="Gene3D" id="3.40.640.10">
    <property type="entry name" value="Type I PLP-dependent aspartate aminotransferase-like (Major domain)"/>
    <property type="match status" value="1"/>
</dbReference>
<dbReference type="NCBIfam" id="TIGR00474">
    <property type="entry name" value="selA"/>
    <property type="match status" value="1"/>
</dbReference>
<evidence type="ECO:0000256" key="5">
    <source>
        <dbReference type="ARBA" id="ARBA00022917"/>
    </source>
</evidence>
<keyword evidence="11" id="KW-1185">Reference proteome</keyword>
<evidence type="ECO:0000313" key="11">
    <source>
        <dbReference type="Proteomes" id="UP001379235"/>
    </source>
</evidence>
<dbReference type="Pfam" id="PF12390">
    <property type="entry name" value="Se-cys_synth_N"/>
    <property type="match status" value="1"/>
</dbReference>
<comment type="pathway">
    <text evidence="8">Aminoacyl-tRNA biosynthesis; selenocysteinyl-tRNA(Sec) biosynthesis; selenocysteinyl-tRNA(Sec) from L-seryl-tRNA(Sec) (bacterial route): step 1/1.</text>
</comment>
<dbReference type="Proteomes" id="UP001379235">
    <property type="component" value="Unassembled WGS sequence"/>
</dbReference>
<keyword evidence="5 8" id="KW-0648">Protein biosynthesis</keyword>
<dbReference type="InterPro" id="IPR025862">
    <property type="entry name" value="SelA_trans_N_dom"/>
</dbReference>
<reference evidence="10 11" key="1">
    <citation type="submission" date="2024-03" db="EMBL/GenBank/DDBJ databases">
        <authorList>
            <person name="Jo J.-H."/>
        </authorList>
    </citation>
    <scope>NUCLEOTIDE SEQUENCE [LARGE SCALE GENOMIC DNA]</scope>
    <source>
        <strain evidence="10 11">AS3R-12</strain>
    </source>
</reference>
<comment type="similarity">
    <text evidence="7 8">Belongs to the SelA family.</text>
</comment>
<dbReference type="GO" id="GO:0004125">
    <property type="term" value="F:L-seryl-tRNA(Sec) selenium transferase activity"/>
    <property type="evidence" value="ECO:0007669"/>
    <property type="project" value="UniProtKB-EC"/>
</dbReference>
<organism evidence="10 11">
    <name type="scientific">Novosphingobium aquae</name>
    <dbReference type="NCBI Taxonomy" id="3133435"/>
    <lineage>
        <taxon>Bacteria</taxon>
        <taxon>Pseudomonadati</taxon>
        <taxon>Pseudomonadota</taxon>
        <taxon>Alphaproteobacteria</taxon>
        <taxon>Sphingomonadales</taxon>
        <taxon>Sphingomonadaceae</taxon>
        <taxon>Novosphingobium</taxon>
    </lineage>
</organism>
<evidence type="ECO:0000256" key="1">
    <source>
        <dbReference type="ARBA" id="ARBA00001933"/>
    </source>
</evidence>
<keyword evidence="6 8" id="KW-0711">Selenium</keyword>
<feature type="domain" description="L-seryl-tRNA selenium transferase N-terminal" evidence="9">
    <location>
        <begin position="7"/>
        <end position="44"/>
    </location>
</feature>
<evidence type="ECO:0000256" key="2">
    <source>
        <dbReference type="ARBA" id="ARBA00022490"/>
    </source>
</evidence>
<comment type="catalytic activity">
    <reaction evidence="8">
        <text>L-seryl-tRNA(Sec) + selenophosphate + H(+) = L-selenocysteinyl-tRNA(Sec) + phosphate</text>
        <dbReference type="Rhea" id="RHEA:22728"/>
        <dbReference type="Rhea" id="RHEA-COMP:9742"/>
        <dbReference type="Rhea" id="RHEA-COMP:9743"/>
        <dbReference type="ChEBI" id="CHEBI:15378"/>
        <dbReference type="ChEBI" id="CHEBI:16144"/>
        <dbReference type="ChEBI" id="CHEBI:43474"/>
        <dbReference type="ChEBI" id="CHEBI:78533"/>
        <dbReference type="ChEBI" id="CHEBI:78573"/>
        <dbReference type="EC" id="2.9.1.1"/>
    </reaction>
</comment>
<evidence type="ECO:0000259" key="9">
    <source>
        <dbReference type="Pfam" id="PF12390"/>
    </source>
</evidence>
<dbReference type="SUPFAM" id="SSF53383">
    <property type="entry name" value="PLP-dependent transferases"/>
    <property type="match status" value="1"/>
</dbReference>
<comment type="caution">
    <text evidence="10">The sequence shown here is derived from an EMBL/GenBank/DDBJ whole genome shotgun (WGS) entry which is preliminary data.</text>
</comment>
<gene>
    <name evidence="8 10" type="primary">selA</name>
    <name evidence="10" type="ORF">WG900_11425</name>
</gene>
<comment type="cofactor">
    <cofactor evidence="1 8">
        <name>pyridoxal 5'-phosphate</name>
        <dbReference type="ChEBI" id="CHEBI:597326"/>
    </cofactor>
</comment>
<evidence type="ECO:0000256" key="3">
    <source>
        <dbReference type="ARBA" id="ARBA00022679"/>
    </source>
</evidence>